<accession>A0A6I6LG04</accession>
<dbReference type="Gene3D" id="3.10.620.30">
    <property type="match status" value="1"/>
</dbReference>
<keyword evidence="3" id="KW-1185">Reference proteome</keyword>
<dbReference type="Proteomes" id="UP000428803">
    <property type="component" value="Chromosome"/>
</dbReference>
<dbReference type="SUPFAM" id="SSF54001">
    <property type="entry name" value="Cysteine proteinases"/>
    <property type="match status" value="1"/>
</dbReference>
<gene>
    <name evidence="2" type="ORF">EUU25_11830</name>
</gene>
<dbReference type="SMART" id="SM00460">
    <property type="entry name" value="TGc"/>
    <property type="match status" value="1"/>
</dbReference>
<dbReference type="EMBL" id="CP035733">
    <property type="protein sequence ID" value="QGY81243.1"/>
    <property type="molecule type" value="Genomic_DNA"/>
</dbReference>
<dbReference type="Pfam" id="PF01841">
    <property type="entry name" value="Transglut_core"/>
    <property type="match status" value="1"/>
</dbReference>
<evidence type="ECO:0000313" key="3">
    <source>
        <dbReference type="Proteomes" id="UP000428803"/>
    </source>
</evidence>
<dbReference type="OrthoDB" id="5438043at2"/>
<dbReference type="Gene3D" id="2.60.40.2250">
    <property type="match status" value="1"/>
</dbReference>
<organism evidence="2 3">
    <name type="scientific">Sphingorhabdus lacus</name>
    <dbReference type="NCBI Taxonomy" id="392610"/>
    <lineage>
        <taxon>Bacteria</taxon>
        <taxon>Pseudomonadati</taxon>
        <taxon>Pseudomonadota</taxon>
        <taxon>Alphaproteobacteria</taxon>
        <taxon>Sphingomonadales</taxon>
        <taxon>Sphingomonadaceae</taxon>
        <taxon>Sphingorhabdus</taxon>
    </lineage>
</organism>
<dbReference type="InterPro" id="IPR002931">
    <property type="entry name" value="Transglutaminase-like"/>
</dbReference>
<dbReference type="InterPro" id="IPR038765">
    <property type="entry name" value="Papain-like_cys_pep_sf"/>
</dbReference>
<evidence type="ECO:0000259" key="1">
    <source>
        <dbReference type="SMART" id="SM00460"/>
    </source>
</evidence>
<name>A0A6I6LG04_9SPHN</name>
<dbReference type="RefSeq" id="WP_158901224.1">
    <property type="nucleotide sequence ID" value="NZ_CP035733.1"/>
</dbReference>
<reference evidence="3" key="1">
    <citation type="submission" date="2019-01" db="EMBL/GenBank/DDBJ databases">
        <title>Sphingorhabdus lacus sp.nov., isolated from an oligotrophic freshwater lake.</title>
        <authorList>
            <person name="Park M."/>
        </authorList>
    </citation>
    <scope>NUCLEOTIDE SEQUENCE [LARGE SCALE GENOMIC DNA]</scope>
    <source>
        <strain evidence="3">IMCC1753</strain>
    </source>
</reference>
<protein>
    <submittedName>
        <fullName evidence="2">Transglutaminase family protein</fullName>
    </submittedName>
</protein>
<evidence type="ECO:0000313" key="2">
    <source>
        <dbReference type="EMBL" id="QGY81243.1"/>
    </source>
</evidence>
<feature type="domain" description="Transglutaminase-like" evidence="1">
    <location>
        <begin position="160"/>
        <end position="220"/>
    </location>
</feature>
<dbReference type="AlphaFoldDB" id="A0A6I6LG04"/>
<sequence length="269" mass="29320">MTTLAIIATLNYHLPQAADVLLAVEAIPMADQRLLADLLKVKGDCSPLTTIEGMDGLGRRTWLHAEGRIDIVYTATVAIDRAPMAIAGLDTVPHAELPPAYIQYLMPSRYCPSDRHENFVTTRFDGKSKGDRILQMADWIYTNIEYAPGFSGTGSTATDTFISHRGVCRDFAHLLIAFARAADVPARMVSCYGLGIDPPDFHAVVEVYLEGRWHLIDPTRLAPEEHLVRIAVGRDATDISFMTIFGTANLISQSVKVEESGAGSGDTSS</sequence>
<dbReference type="PANTHER" id="PTHR33490">
    <property type="entry name" value="BLR5614 PROTEIN-RELATED"/>
    <property type="match status" value="1"/>
</dbReference>
<proteinExistence type="predicted"/>
<dbReference type="KEGG" id="slaa:EUU25_11830"/>
<dbReference type="PANTHER" id="PTHR33490:SF12">
    <property type="entry name" value="BLL5557 PROTEIN"/>
    <property type="match status" value="1"/>
</dbReference>